<evidence type="ECO:0000259" key="1">
    <source>
        <dbReference type="Pfam" id="PF01425"/>
    </source>
</evidence>
<gene>
    <name evidence="3" type="primary">atzF</name>
    <name evidence="3" type="ORF">Dfulv_11085</name>
</gene>
<keyword evidence="3" id="KW-0378">Hydrolase</keyword>
<evidence type="ECO:0000313" key="3">
    <source>
        <dbReference type="EMBL" id="UWP84731.1"/>
    </source>
</evidence>
<dbReference type="PANTHER" id="PTHR11895:SF169">
    <property type="entry name" value="GLUTAMYL-TRNA(GLN) AMIDOTRANSFERASE"/>
    <property type="match status" value="1"/>
</dbReference>
<sequence length="585" mass="60636">MTATATRTGITALREAYLSGELTPADVAEQVAAAPAPPAVWITKAGPDALRARAAELRRLDPAGLPLFGIPFAVKDNIDVAGLPTTAACPAFAYVPQRHAPVVEKLLAAGAMLVGKTNLDQFATGLTGSRSPYGAVESVFGGGLIAGGSSSGSAVAVAAGLVAFSLGTDTAGSGRVPAAFNGIVGLKPTRGLLSTVGVVPACRSLDCVSVFTRDVTDAAAVLEVVRGPVADDPWSRAADPEVVPPEAVRLGVARPEALDFEGDRGQAERYVAGCLALARLTGAAEQVDLAPLLEAGSLLYQGPWVAERLADLEPFLRDHADQILPLTRGILQGGRRFTAADTFRAQHRLRELRAVTRRLFERIDVLALPTVPTTYTLDEIAAEPLRRNAILGRYTQFANLLDLAVVTVPNGRTPDGRPASLSLIGPAFSEATLLALAAALHGEPAAPAAAWDPAAGTVELAVVGHHLRGEPRNAELVALGGRFVRTTRTAPCYRLFRLPVGDAGLPGLVRVADGGTAIEVELWRVPATALGALLTSVSAPLSIGHVSIAGGGVVPGFLCEAYAARDGRDISAGGGWRAFRKEEAE</sequence>
<organism evidence="3 4">
    <name type="scientific">Dactylosporangium fulvum</name>
    <dbReference type="NCBI Taxonomy" id="53359"/>
    <lineage>
        <taxon>Bacteria</taxon>
        <taxon>Bacillati</taxon>
        <taxon>Actinomycetota</taxon>
        <taxon>Actinomycetes</taxon>
        <taxon>Micromonosporales</taxon>
        <taxon>Micromonosporaceae</taxon>
        <taxon>Dactylosporangium</taxon>
    </lineage>
</organism>
<dbReference type="GO" id="GO:0004039">
    <property type="term" value="F:allophanate hydrolase activity"/>
    <property type="evidence" value="ECO:0007669"/>
    <property type="project" value="UniProtKB-EC"/>
</dbReference>
<dbReference type="Gene3D" id="1.20.58.1700">
    <property type="match status" value="1"/>
</dbReference>
<protein>
    <submittedName>
        <fullName evidence="3">Allophanate hydrolase</fullName>
        <ecNumber evidence="3">3.5.1.54</ecNumber>
    </submittedName>
</protein>
<dbReference type="NCBIfam" id="TIGR02713">
    <property type="entry name" value="allophanate_hyd"/>
    <property type="match status" value="1"/>
</dbReference>
<dbReference type="InterPro" id="IPR000120">
    <property type="entry name" value="Amidase"/>
</dbReference>
<feature type="domain" description="Amidase" evidence="1">
    <location>
        <begin position="48"/>
        <end position="434"/>
    </location>
</feature>
<evidence type="ECO:0000313" key="4">
    <source>
        <dbReference type="Proteomes" id="UP001059617"/>
    </source>
</evidence>
<dbReference type="EC" id="3.5.1.54" evidence="3"/>
<reference evidence="3" key="1">
    <citation type="submission" date="2021-04" db="EMBL/GenBank/DDBJ databases">
        <authorList>
            <person name="Hartkoorn R.C."/>
            <person name="Beaudoing E."/>
            <person name="Hot D."/>
        </authorList>
    </citation>
    <scope>NUCLEOTIDE SEQUENCE</scope>
    <source>
        <strain evidence="3">NRRL B-16292</strain>
    </source>
</reference>
<dbReference type="Gene3D" id="3.10.490.10">
    <property type="entry name" value="Gamma-glutamyl cyclotransferase-like"/>
    <property type="match status" value="1"/>
</dbReference>
<proteinExistence type="predicted"/>
<dbReference type="RefSeq" id="WP_259862677.1">
    <property type="nucleotide sequence ID" value="NZ_CP073720.1"/>
</dbReference>
<feature type="domain" description="Allophanate hydrolase C-terminal" evidence="2">
    <location>
        <begin position="458"/>
        <end position="580"/>
    </location>
</feature>
<dbReference type="InterPro" id="IPR053844">
    <property type="entry name" value="AH_C"/>
</dbReference>
<dbReference type="Pfam" id="PF21986">
    <property type="entry name" value="AH_C"/>
    <property type="match status" value="1"/>
</dbReference>
<dbReference type="PANTHER" id="PTHR11895">
    <property type="entry name" value="TRANSAMIDASE"/>
    <property type="match status" value="1"/>
</dbReference>
<reference evidence="3" key="2">
    <citation type="submission" date="2022-09" db="EMBL/GenBank/DDBJ databases">
        <title>Biosynthetic gene clusters of Dactylosporangioum fulvum.</title>
        <authorList>
            <person name="Caradec T."/>
        </authorList>
    </citation>
    <scope>NUCLEOTIDE SEQUENCE</scope>
    <source>
        <strain evidence="3">NRRL B-16292</strain>
    </source>
</reference>
<dbReference type="Gene3D" id="3.90.1300.10">
    <property type="entry name" value="Amidase signature (AS) domain"/>
    <property type="match status" value="1"/>
</dbReference>
<keyword evidence="4" id="KW-1185">Reference proteome</keyword>
<dbReference type="InterPro" id="IPR014085">
    <property type="entry name" value="Allophanate_hydrolase"/>
</dbReference>
<accession>A0ABY5W9I0</accession>
<dbReference type="InterPro" id="IPR036928">
    <property type="entry name" value="AS_sf"/>
</dbReference>
<evidence type="ECO:0000259" key="2">
    <source>
        <dbReference type="Pfam" id="PF21986"/>
    </source>
</evidence>
<dbReference type="Proteomes" id="UP001059617">
    <property type="component" value="Chromosome"/>
</dbReference>
<dbReference type="SUPFAM" id="SSF75304">
    <property type="entry name" value="Amidase signature (AS) enzymes"/>
    <property type="match status" value="1"/>
</dbReference>
<dbReference type="InterPro" id="IPR023631">
    <property type="entry name" value="Amidase_dom"/>
</dbReference>
<dbReference type="NCBIfam" id="NF006043">
    <property type="entry name" value="PRK08186.1"/>
    <property type="match status" value="1"/>
</dbReference>
<dbReference type="Pfam" id="PF01425">
    <property type="entry name" value="Amidase"/>
    <property type="match status" value="1"/>
</dbReference>
<dbReference type="EMBL" id="CP073720">
    <property type="protein sequence ID" value="UWP84731.1"/>
    <property type="molecule type" value="Genomic_DNA"/>
</dbReference>
<name>A0ABY5W9I0_9ACTN</name>